<gene>
    <name evidence="3" type="ORF">CTI12_AA002510</name>
</gene>
<name>A0A2U1QPB4_ARTAN</name>
<protein>
    <submittedName>
        <fullName evidence="3">Uncharacterized protein</fullName>
    </submittedName>
</protein>
<accession>A0A2U1QPB4</accession>
<dbReference type="EMBL" id="PKPP01000004">
    <property type="protein sequence ID" value="PWA99839.1"/>
    <property type="molecule type" value="Genomic_DNA"/>
</dbReference>
<dbReference type="AlphaFoldDB" id="A0A2U1QPB4"/>
<evidence type="ECO:0000256" key="1">
    <source>
        <dbReference type="SAM" id="Coils"/>
    </source>
</evidence>
<dbReference type="Proteomes" id="UP000245207">
    <property type="component" value="Unassembled WGS sequence"/>
</dbReference>
<evidence type="ECO:0000256" key="2">
    <source>
        <dbReference type="SAM" id="MobiDB-lite"/>
    </source>
</evidence>
<feature type="coiled-coil region" evidence="1">
    <location>
        <begin position="127"/>
        <end position="154"/>
    </location>
</feature>
<reference evidence="3 4" key="1">
    <citation type="journal article" date="2018" name="Mol. Plant">
        <title>The genome of Artemisia annua provides insight into the evolution of Asteraceae family and artemisinin biosynthesis.</title>
        <authorList>
            <person name="Shen Q."/>
            <person name="Zhang L."/>
            <person name="Liao Z."/>
            <person name="Wang S."/>
            <person name="Yan T."/>
            <person name="Shi P."/>
            <person name="Liu M."/>
            <person name="Fu X."/>
            <person name="Pan Q."/>
            <person name="Wang Y."/>
            <person name="Lv Z."/>
            <person name="Lu X."/>
            <person name="Zhang F."/>
            <person name="Jiang W."/>
            <person name="Ma Y."/>
            <person name="Chen M."/>
            <person name="Hao X."/>
            <person name="Li L."/>
            <person name="Tang Y."/>
            <person name="Lv G."/>
            <person name="Zhou Y."/>
            <person name="Sun X."/>
            <person name="Brodelius P.E."/>
            <person name="Rose J.K.C."/>
            <person name="Tang K."/>
        </authorList>
    </citation>
    <scope>NUCLEOTIDE SEQUENCE [LARGE SCALE GENOMIC DNA]</scope>
    <source>
        <strain evidence="4">cv. Huhao1</strain>
        <tissue evidence="3">Leaf</tissue>
    </source>
</reference>
<evidence type="ECO:0000313" key="4">
    <source>
        <dbReference type="Proteomes" id="UP000245207"/>
    </source>
</evidence>
<organism evidence="3 4">
    <name type="scientific">Artemisia annua</name>
    <name type="common">Sweet wormwood</name>
    <dbReference type="NCBI Taxonomy" id="35608"/>
    <lineage>
        <taxon>Eukaryota</taxon>
        <taxon>Viridiplantae</taxon>
        <taxon>Streptophyta</taxon>
        <taxon>Embryophyta</taxon>
        <taxon>Tracheophyta</taxon>
        <taxon>Spermatophyta</taxon>
        <taxon>Magnoliopsida</taxon>
        <taxon>eudicotyledons</taxon>
        <taxon>Gunneridae</taxon>
        <taxon>Pentapetalae</taxon>
        <taxon>asterids</taxon>
        <taxon>campanulids</taxon>
        <taxon>Asterales</taxon>
        <taxon>Asteraceae</taxon>
        <taxon>Asteroideae</taxon>
        <taxon>Anthemideae</taxon>
        <taxon>Artemisiinae</taxon>
        <taxon>Artemisia</taxon>
    </lineage>
</organism>
<dbReference type="STRING" id="35608.A0A2U1QPB4"/>
<evidence type="ECO:0000313" key="3">
    <source>
        <dbReference type="EMBL" id="PWA99839.1"/>
    </source>
</evidence>
<feature type="region of interest" description="Disordered" evidence="2">
    <location>
        <begin position="1"/>
        <end position="29"/>
    </location>
</feature>
<proteinExistence type="predicted"/>
<sequence length="415" mass="46046">MVSDGIVGDVDMGDLVNKPSTPRSRMSLRSRRARAIRPLSALESCLMAQVEMKDYTSSLFASPSGQTVRPFLVTDGSNVISRSGYAKIVQSSVVEKKLQRHPEEHIGSSDAMLLVCIGVSFGILYSLMVNKREVEKLNRLLKQKENLVLDLEDEIKMKDSLVMHELIIDDHKSQGTDEQSPEGENEESVVMKTKDDSFSKIEAELEAELEMLELNMTSSLERKISNLVELDPDFEPDVAQGELRAGMLGNTNQGERGSSSTATIPSANYAVSPRELSLRLHEVLQFQLEERIKELEAEIESKRIQNHISWKDFSSSDAGDDNTTDEPVVLNLSGEALDAYNEACNVFAKLDESDEDGTPIYQMDDIGSGNSFGTGENEMDSDEDEMEKLLIKSIVEKARQGSPAILNAQRVLFSE</sequence>
<dbReference type="PANTHER" id="PTHR33476:SF7">
    <property type="entry name" value="EMB|CAB62613.1"/>
    <property type="match status" value="1"/>
</dbReference>
<feature type="region of interest" description="Disordered" evidence="2">
    <location>
        <begin position="170"/>
        <end position="193"/>
    </location>
</feature>
<keyword evidence="4" id="KW-1185">Reference proteome</keyword>
<feature type="coiled-coil region" evidence="1">
    <location>
        <begin position="278"/>
        <end position="305"/>
    </location>
</feature>
<dbReference type="OrthoDB" id="1701885at2759"/>
<dbReference type="PANTHER" id="PTHR33476">
    <property type="entry name" value="EMB|CAB62613.1"/>
    <property type="match status" value="1"/>
</dbReference>
<feature type="region of interest" description="Disordered" evidence="2">
    <location>
        <begin position="364"/>
        <end position="384"/>
    </location>
</feature>
<dbReference type="InterPro" id="IPR040348">
    <property type="entry name" value="POLAR-like"/>
</dbReference>
<comment type="caution">
    <text evidence="3">The sequence shown here is derived from an EMBL/GenBank/DDBJ whole genome shotgun (WGS) entry which is preliminary data.</text>
</comment>
<keyword evidence="1" id="KW-0175">Coiled coil</keyword>
<dbReference type="GO" id="GO:0008356">
    <property type="term" value="P:asymmetric cell division"/>
    <property type="evidence" value="ECO:0007669"/>
    <property type="project" value="InterPro"/>
</dbReference>